<feature type="domain" description="CBS" evidence="12">
    <location>
        <begin position="220"/>
        <end position="280"/>
    </location>
</feature>
<feature type="transmembrane region" description="Helical" evidence="11">
    <location>
        <begin position="6"/>
        <end position="27"/>
    </location>
</feature>
<keyword evidence="4 10" id="KW-0812">Transmembrane</keyword>
<evidence type="ECO:0000256" key="8">
    <source>
        <dbReference type="ARBA" id="ARBA00023136"/>
    </source>
</evidence>
<dbReference type="Pfam" id="PF00571">
    <property type="entry name" value="CBS"/>
    <property type="match status" value="2"/>
</dbReference>
<dbReference type="STRING" id="582851.GCA_900162665_02893"/>
<dbReference type="CDD" id="cd04590">
    <property type="entry name" value="CBS_pair_CorC_HlyC_assoc"/>
    <property type="match status" value="1"/>
</dbReference>
<dbReference type="GO" id="GO:0050660">
    <property type="term" value="F:flavin adenine dinucleotide binding"/>
    <property type="evidence" value="ECO:0007669"/>
    <property type="project" value="InterPro"/>
</dbReference>
<evidence type="ECO:0000259" key="12">
    <source>
        <dbReference type="PROSITE" id="PS51371"/>
    </source>
</evidence>
<dbReference type="InterPro" id="IPR016169">
    <property type="entry name" value="FAD-bd_PCMH_sub2"/>
</dbReference>
<evidence type="ECO:0000256" key="4">
    <source>
        <dbReference type="ARBA" id="ARBA00022692"/>
    </source>
</evidence>
<dbReference type="PROSITE" id="PS51371">
    <property type="entry name" value="CBS"/>
    <property type="match status" value="2"/>
</dbReference>
<feature type="domain" description="CNNM transmembrane" evidence="13">
    <location>
        <begin position="1"/>
        <end position="201"/>
    </location>
</feature>
<dbReference type="AlphaFoldDB" id="A0A511ZES1"/>
<gene>
    <name evidence="14" type="ORF">OSO01_06870</name>
</gene>
<comment type="caution">
    <text evidence="14">The sequence shown here is derived from an EMBL/GenBank/DDBJ whole genome shotgun (WGS) entry which is preliminary data.</text>
</comment>
<evidence type="ECO:0000256" key="9">
    <source>
        <dbReference type="PROSITE-ProRule" id="PRU00703"/>
    </source>
</evidence>
<organism evidence="14 15">
    <name type="scientific">Oceanobacillus sojae</name>
    <dbReference type="NCBI Taxonomy" id="582851"/>
    <lineage>
        <taxon>Bacteria</taxon>
        <taxon>Bacillati</taxon>
        <taxon>Bacillota</taxon>
        <taxon>Bacilli</taxon>
        <taxon>Bacillales</taxon>
        <taxon>Bacillaceae</taxon>
        <taxon>Oceanobacillus</taxon>
    </lineage>
</organism>
<dbReference type="EMBL" id="BJYM01000002">
    <property type="protein sequence ID" value="GEN85948.1"/>
    <property type="molecule type" value="Genomic_DNA"/>
</dbReference>
<dbReference type="SMART" id="SM01091">
    <property type="entry name" value="CorC_HlyC"/>
    <property type="match status" value="1"/>
</dbReference>
<dbReference type="OrthoDB" id="9798188at2"/>
<feature type="domain" description="CBS" evidence="12">
    <location>
        <begin position="285"/>
        <end position="342"/>
    </location>
</feature>
<dbReference type="PROSITE" id="PS51846">
    <property type="entry name" value="CNNM"/>
    <property type="match status" value="1"/>
</dbReference>
<dbReference type="InterPro" id="IPR046342">
    <property type="entry name" value="CBS_dom_sf"/>
</dbReference>
<evidence type="ECO:0000256" key="6">
    <source>
        <dbReference type="ARBA" id="ARBA00022989"/>
    </source>
</evidence>
<dbReference type="Pfam" id="PF03471">
    <property type="entry name" value="CorC_HlyC"/>
    <property type="match status" value="1"/>
</dbReference>
<dbReference type="GO" id="GO:0005886">
    <property type="term" value="C:plasma membrane"/>
    <property type="evidence" value="ECO:0007669"/>
    <property type="project" value="UniProtKB-SubCell"/>
</dbReference>
<evidence type="ECO:0000256" key="2">
    <source>
        <dbReference type="ARBA" id="ARBA00006337"/>
    </source>
</evidence>
<feature type="transmembrane region" description="Helical" evidence="11">
    <location>
        <begin position="97"/>
        <end position="122"/>
    </location>
</feature>
<comment type="similarity">
    <text evidence="2">Belongs to the UPF0053 family.</text>
</comment>
<keyword evidence="7 9" id="KW-0129">CBS domain</keyword>
<evidence type="ECO:0000256" key="5">
    <source>
        <dbReference type="ARBA" id="ARBA00022737"/>
    </source>
</evidence>
<evidence type="ECO:0000256" key="3">
    <source>
        <dbReference type="ARBA" id="ARBA00022475"/>
    </source>
</evidence>
<dbReference type="Gene3D" id="3.10.580.10">
    <property type="entry name" value="CBS-domain"/>
    <property type="match status" value="1"/>
</dbReference>
<dbReference type="InterPro" id="IPR036318">
    <property type="entry name" value="FAD-bd_PCMH-like_sf"/>
</dbReference>
<dbReference type="InterPro" id="IPR002550">
    <property type="entry name" value="CNNM"/>
</dbReference>
<name>A0A511ZES1_9BACI</name>
<comment type="subcellular location">
    <subcellularLocation>
        <location evidence="1">Cell membrane</location>
        <topology evidence="1">Multi-pass membrane protein</topology>
    </subcellularLocation>
</comment>
<dbReference type="SUPFAM" id="SSF54631">
    <property type="entry name" value="CBS-domain pair"/>
    <property type="match status" value="1"/>
</dbReference>
<evidence type="ECO:0000313" key="14">
    <source>
        <dbReference type="EMBL" id="GEN85948.1"/>
    </source>
</evidence>
<dbReference type="Proteomes" id="UP000321558">
    <property type="component" value="Unassembled WGS sequence"/>
</dbReference>
<evidence type="ECO:0000259" key="13">
    <source>
        <dbReference type="PROSITE" id="PS51846"/>
    </source>
</evidence>
<keyword evidence="8 10" id="KW-0472">Membrane</keyword>
<dbReference type="Pfam" id="PF01595">
    <property type="entry name" value="CNNM"/>
    <property type="match status" value="1"/>
</dbReference>
<dbReference type="InterPro" id="IPR005170">
    <property type="entry name" value="Transptr-assoc_dom"/>
</dbReference>
<dbReference type="InterPro" id="IPR051676">
    <property type="entry name" value="UPF0053_domain"/>
</dbReference>
<dbReference type="FunFam" id="3.10.580.10:FF:000002">
    <property type="entry name" value="Magnesium/cobalt efflux protein CorC"/>
    <property type="match status" value="1"/>
</dbReference>
<keyword evidence="6 10" id="KW-1133">Transmembrane helix</keyword>
<evidence type="ECO:0000256" key="10">
    <source>
        <dbReference type="PROSITE-ProRule" id="PRU01193"/>
    </source>
</evidence>
<evidence type="ECO:0000256" key="11">
    <source>
        <dbReference type="SAM" id="Phobius"/>
    </source>
</evidence>
<sequence length="444" mass="49673">MDIFSLIMVVILILISSFFVATEFAIVRVRKSRVDELVAQGKPGAKAVEKVTGNLDGYLAACQLGITVTSLGIGWLGEPAVAHLIQPLFALLGLSEAIVSTVSVIIGFGIITFMHVVIGELAPKSFSIQKTEAVSLLVSPLLIIFNKIMYPFIWALNGASRFLVGLFGLPPATENGEVYSEEEVRTILSSSYQSGEINASEMGYLKNVFDFDERVAKEVMVPRTEIACIYNDNTYEENLDVLKKEKYTRYPVAEEDKDQIIGVINTKEFFNDFLNETPKEDFKGYIKPIVHVAENTPVHEVLTKMQKEHSYMAIVVDEYGGTAGLVTVEDIIEEIFGEIQDELDIDEIPMMQRTGEDTYLLNGRLLISDTNELLGTEIDDDELDTIGGWIFNQLGEAKPGLSIEYDNYHFTVKKVDRYQIKLIEAKKINKDNEANYSDDQTKNE</sequence>
<dbReference type="SUPFAM" id="SSF56176">
    <property type="entry name" value="FAD-binding/transporter-associated domain-like"/>
    <property type="match status" value="1"/>
</dbReference>
<reference evidence="14 15" key="1">
    <citation type="submission" date="2019-07" db="EMBL/GenBank/DDBJ databases">
        <title>Whole genome shotgun sequence of Oceanobacillus sojae NBRC 105379.</title>
        <authorList>
            <person name="Hosoyama A."/>
            <person name="Uohara A."/>
            <person name="Ohji S."/>
            <person name="Ichikawa N."/>
        </authorList>
    </citation>
    <scope>NUCLEOTIDE SEQUENCE [LARGE SCALE GENOMIC DNA]</scope>
    <source>
        <strain evidence="14 15">NBRC 105379</strain>
    </source>
</reference>
<feature type="transmembrane region" description="Helical" evidence="11">
    <location>
        <begin position="58"/>
        <end position="77"/>
    </location>
</feature>
<dbReference type="Gene3D" id="3.30.465.10">
    <property type="match status" value="1"/>
</dbReference>
<evidence type="ECO:0000256" key="7">
    <source>
        <dbReference type="ARBA" id="ARBA00023122"/>
    </source>
</evidence>
<dbReference type="PANTHER" id="PTHR43099:SF2">
    <property type="entry name" value="UPF0053 PROTEIN YRKA"/>
    <property type="match status" value="1"/>
</dbReference>
<dbReference type="RefSeq" id="WP_147208723.1">
    <property type="nucleotide sequence ID" value="NZ_BJYM01000002.1"/>
</dbReference>
<proteinExistence type="inferred from homology"/>
<dbReference type="InterPro" id="IPR000644">
    <property type="entry name" value="CBS_dom"/>
</dbReference>
<dbReference type="InterPro" id="IPR044751">
    <property type="entry name" value="Ion_transp-like_CBS"/>
</dbReference>
<keyword evidence="15" id="KW-1185">Reference proteome</keyword>
<keyword evidence="3" id="KW-1003">Cell membrane</keyword>
<dbReference type="PANTHER" id="PTHR43099">
    <property type="entry name" value="UPF0053 PROTEIN YRKA"/>
    <property type="match status" value="1"/>
</dbReference>
<evidence type="ECO:0000256" key="1">
    <source>
        <dbReference type="ARBA" id="ARBA00004651"/>
    </source>
</evidence>
<keyword evidence="5" id="KW-0677">Repeat</keyword>
<evidence type="ECO:0000313" key="15">
    <source>
        <dbReference type="Proteomes" id="UP000321558"/>
    </source>
</evidence>
<feature type="transmembrane region" description="Helical" evidence="11">
    <location>
        <begin position="134"/>
        <end position="156"/>
    </location>
</feature>
<accession>A0A511ZES1</accession>
<protein>
    <submittedName>
        <fullName evidence="14">Membrane protein</fullName>
    </submittedName>
</protein>